<sequence>MHNYVRENLCRLRNKFKNESIVFPAAHNSFRCIITSQKMEAPGYKNI</sequence>
<protein>
    <submittedName>
        <fullName evidence="1">Uncharacterized protein</fullName>
    </submittedName>
</protein>
<name>A0A1R1YJS9_9FUNG</name>
<dbReference type="Proteomes" id="UP000187429">
    <property type="component" value="Unassembled WGS sequence"/>
</dbReference>
<dbReference type="EMBL" id="LSSM01001155">
    <property type="protein sequence ID" value="OMJ27130.1"/>
    <property type="molecule type" value="Genomic_DNA"/>
</dbReference>
<accession>A0A1R1YJS9</accession>
<keyword evidence="2" id="KW-1185">Reference proteome</keyword>
<reference evidence="2" key="1">
    <citation type="submission" date="2017-01" db="EMBL/GenBank/DDBJ databases">
        <authorList>
            <person name="Wang Y."/>
            <person name="White M."/>
            <person name="Kvist S."/>
            <person name="Moncalvo J.-M."/>
        </authorList>
    </citation>
    <scope>NUCLEOTIDE SEQUENCE [LARGE SCALE GENOMIC DNA]</scope>
    <source>
        <strain evidence="2">ID-206-W2</strain>
    </source>
</reference>
<organism evidence="1 2">
    <name type="scientific">Smittium culicis</name>
    <dbReference type="NCBI Taxonomy" id="133412"/>
    <lineage>
        <taxon>Eukaryota</taxon>
        <taxon>Fungi</taxon>
        <taxon>Fungi incertae sedis</taxon>
        <taxon>Zoopagomycota</taxon>
        <taxon>Kickxellomycotina</taxon>
        <taxon>Harpellomycetes</taxon>
        <taxon>Harpellales</taxon>
        <taxon>Legeriomycetaceae</taxon>
        <taxon>Smittium</taxon>
    </lineage>
</organism>
<dbReference type="AlphaFoldDB" id="A0A1R1YJS9"/>
<gene>
    <name evidence="1" type="ORF">AYI69_g3445</name>
</gene>
<proteinExistence type="predicted"/>
<comment type="caution">
    <text evidence="1">The sequence shown here is derived from an EMBL/GenBank/DDBJ whole genome shotgun (WGS) entry which is preliminary data.</text>
</comment>
<evidence type="ECO:0000313" key="1">
    <source>
        <dbReference type="EMBL" id="OMJ27130.1"/>
    </source>
</evidence>
<evidence type="ECO:0000313" key="2">
    <source>
        <dbReference type="Proteomes" id="UP000187429"/>
    </source>
</evidence>
<feature type="non-terminal residue" evidence="1">
    <location>
        <position position="47"/>
    </location>
</feature>